<dbReference type="PANTHER" id="PTHR43581">
    <property type="entry name" value="ATP/GTP PHOSPHATASE"/>
    <property type="match status" value="1"/>
</dbReference>
<keyword evidence="3" id="KW-1185">Reference proteome</keyword>
<feature type="domain" description="Endonuclease GajA/Old nuclease/RecF-like AAA" evidence="1">
    <location>
        <begin position="1"/>
        <end position="67"/>
    </location>
</feature>
<name>A0A4Q7YPD6_9GAMM</name>
<dbReference type="Pfam" id="PF13175">
    <property type="entry name" value="AAA_15"/>
    <property type="match status" value="2"/>
</dbReference>
<protein>
    <submittedName>
        <fullName evidence="2">Putative AbiEii toxin of type IV toxin-antitoxin system</fullName>
    </submittedName>
</protein>
<dbReference type="RefSeq" id="WP_130414553.1">
    <property type="nucleotide sequence ID" value="NZ_SHKX01000013.1"/>
</dbReference>
<dbReference type="PANTHER" id="PTHR43581:SF2">
    <property type="entry name" value="EXCINUCLEASE ATPASE SUBUNIT"/>
    <property type="match status" value="1"/>
</dbReference>
<dbReference type="SUPFAM" id="SSF52540">
    <property type="entry name" value="P-loop containing nucleoside triphosphate hydrolases"/>
    <property type="match status" value="1"/>
</dbReference>
<dbReference type="Gene3D" id="3.40.50.300">
    <property type="entry name" value="P-loop containing nucleotide triphosphate hydrolases"/>
    <property type="match status" value="1"/>
</dbReference>
<dbReference type="AlphaFoldDB" id="A0A4Q7YPD6"/>
<dbReference type="Proteomes" id="UP000292423">
    <property type="component" value="Unassembled WGS sequence"/>
</dbReference>
<sequence length="257" mass="28754">MKILEISIENFRSIKSIKNLKLGQINIFIGENNSGKSSILRAIHLLQDGSQPSRQDIRIGSTSSKIDLLVSPHIPKHTNLSIVNKSININLSIPSNSIDGHIFNMKADNTNSFNNYPNTSPYHAIIPYLSKRKTSLYSEDVREESVNRIETTLSNLPARISKVSNSVFPKHDHYKENCEKILGFMVTSIPSKNGITAGTYVDTENTISISQMGEGVPNITSLVADLSYQKDKIFIIEEPENDLHPKALKAEWHLLKD</sequence>
<evidence type="ECO:0000313" key="3">
    <source>
        <dbReference type="Proteomes" id="UP000292423"/>
    </source>
</evidence>
<comment type="caution">
    <text evidence="2">The sequence shown here is derived from an EMBL/GenBank/DDBJ whole genome shotgun (WGS) entry which is preliminary data.</text>
</comment>
<accession>A0A4Q7YPD6</accession>
<organism evidence="2 3">
    <name type="scientific">Fluviicoccus keumensis</name>
    <dbReference type="NCBI Taxonomy" id="1435465"/>
    <lineage>
        <taxon>Bacteria</taxon>
        <taxon>Pseudomonadati</taxon>
        <taxon>Pseudomonadota</taxon>
        <taxon>Gammaproteobacteria</taxon>
        <taxon>Moraxellales</taxon>
        <taxon>Moraxellaceae</taxon>
        <taxon>Fluviicoccus</taxon>
    </lineage>
</organism>
<dbReference type="InterPro" id="IPR027417">
    <property type="entry name" value="P-loop_NTPase"/>
</dbReference>
<dbReference type="OrthoDB" id="3322489at2"/>
<dbReference type="InterPro" id="IPR051396">
    <property type="entry name" value="Bact_Antivir_Def_Nuclease"/>
</dbReference>
<gene>
    <name evidence="2" type="ORF">EV700_2668</name>
</gene>
<proteinExistence type="predicted"/>
<evidence type="ECO:0000313" key="2">
    <source>
        <dbReference type="EMBL" id="RZU38733.1"/>
    </source>
</evidence>
<dbReference type="EMBL" id="SHKX01000013">
    <property type="protein sequence ID" value="RZU38733.1"/>
    <property type="molecule type" value="Genomic_DNA"/>
</dbReference>
<evidence type="ECO:0000259" key="1">
    <source>
        <dbReference type="Pfam" id="PF13175"/>
    </source>
</evidence>
<dbReference type="InterPro" id="IPR041685">
    <property type="entry name" value="AAA_GajA/Old/RecF-like"/>
</dbReference>
<reference evidence="2 3" key="1">
    <citation type="submission" date="2019-02" db="EMBL/GenBank/DDBJ databases">
        <title>Genomic Encyclopedia of Type Strains, Phase IV (KMG-IV): sequencing the most valuable type-strain genomes for metagenomic binning, comparative biology and taxonomic classification.</title>
        <authorList>
            <person name="Goeker M."/>
        </authorList>
    </citation>
    <scope>NUCLEOTIDE SEQUENCE [LARGE SCALE GENOMIC DNA]</scope>
    <source>
        <strain evidence="2 3">DSM 105135</strain>
    </source>
</reference>
<feature type="domain" description="Endonuclease GajA/Old nuclease/RecF-like AAA" evidence="1">
    <location>
        <begin position="87"/>
        <end position="249"/>
    </location>
</feature>